<evidence type="ECO:0008006" key="4">
    <source>
        <dbReference type="Google" id="ProtNLM"/>
    </source>
</evidence>
<feature type="compositionally biased region" description="Basic and acidic residues" evidence="1">
    <location>
        <begin position="84"/>
        <end position="94"/>
    </location>
</feature>
<reference evidence="2 3" key="1">
    <citation type="submission" date="2019-06" db="EMBL/GenBank/DDBJ databases">
        <title>Whole genome shotgun sequence of Streptomyces cacaoi subsp. cacaoi NBRC 12748.</title>
        <authorList>
            <person name="Hosoyama A."/>
            <person name="Uohara A."/>
            <person name="Ohji S."/>
            <person name="Ichikawa N."/>
        </authorList>
    </citation>
    <scope>NUCLEOTIDE SEQUENCE [LARGE SCALE GENOMIC DNA]</scope>
    <source>
        <strain evidence="2 3">NBRC 12748</strain>
    </source>
</reference>
<feature type="compositionally biased region" description="Low complexity" evidence="1">
    <location>
        <begin position="59"/>
        <end position="72"/>
    </location>
</feature>
<dbReference type="EMBL" id="BJMM01000001">
    <property type="protein sequence ID" value="GEB47489.1"/>
    <property type="molecule type" value="Genomic_DNA"/>
</dbReference>
<organism evidence="2 3">
    <name type="scientific">Streptomyces cacaoi</name>
    <dbReference type="NCBI Taxonomy" id="1898"/>
    <lineage>
        <taxon>Bacteria</taxon>
        <taxon>Bacillati</taxon>
        <taxon>Actinomycetota</taxon>
        <taxon>Actinomycetes</taxon>
        <taxon>Kitasatosporales</taxon>
        <taxon>Streptomycetaceae</taxon>
        <taxon>Streptomyces</taxon>
    </lineage>
</organism>
<feature type="compositionally biased region" description="Basic residues" evidence="1">
    <location>
        <begin position="95"/>
        <end position="114"/>
    </location>
</feature>
<proteinExistence type="predicted"/>
<gene>
    <name evidence="2" type="ORF">SCA03_00400</name>
</gene>
<dbReference type="Proteomes" id="UP000319210">
    <property type="component" value="Unassembled WGS sequence"/>
</dbReference>
<feature type="compositionally biased region" description="Basic and acidic residues" evidence="1">
    <location>
        <begin position="11"/>
        <end position="21"/>
    </location>
</feature>
<accession>A0A4Y3QRD2</accession>
<evidence type="ECO:0000313" key="2">
    <source>
        <dbReference type="EMBL" id="GEB47489.1"/>
    </source>
</evidence>
<evidence type="ECO:0000256" key="1">
    <source>
        <dbReference type="SAM" id="MobiDB-lite"/>
    </source>
</evidence>
<dbReference type="OrthoDB" id="8759311at2"/>
<evidence type="ECO:0000313" key="3">
    <source>
        <dbReference type="Proteomes" id="UP000319210"/>
    </source>
</evidence>
<comment type="caution">
    <text evidence="2">The sequence shown here is derived from an EMBL/GenBank/DDBJ whole genome shotgun (WGS) entry which is preliminary data.</text>
</comment>
<sequence>MAAGRSAGAGRTRERRFELFRKGARNQGVPARRAKEIAARAVRRAPASADGGAPEEVLPPGAGAEQAPGAGADRAARQQPGGPTRDELYDEARQRGVRGRSRMTKRQLRRALGR</sequence>
<dbReference type="AlphaFoldDB" id="A0A4Y3QRD2"/>
<feature type="region of interest" description="Disordered" evidence="1">
    <location>
        <begin position="1"/>
        <end position="114"/>
    </location>
</feature>
<keyword evidence="3" id="KW-1185">Reference proteome</keyword>
<name>A0A4Y3QRD2_STRCI</name>
<feature type="compositionally biased region" description="Low complexity" evidence="1">
    <location>
        <begin position="1"/>
        <end position="10"/>
    </location>
</feature>
<protein>
    <recommendedName>
        <fullName evidence="4">Plasmid stabilization protein</fullName>
    </recommendedName>
</protein>